<keyword evidence="5 6" id="KW-0269">Exonuclease</keyword>
<organism evidence="9 10">
    <name type="scientific">Micromonospora aurantiaca</name>
    <name type="common">nom. illeg.</name>
    <dbReference type="NCBI Taxonomy" id="47850"/>
    <lineage>
        <taxon>Bacteria</taxon>
        <taxon>Bacillati</taxon>
        <taxon>Actinomycetota</taxon>
        <taxon>Actinomycetes</taxon>
        <taxon>Micromonosporales</taxon>
        <taxon>Micromonosporaceae</taxon>
        <taxon>Micromonospora</taxon>
    </lineage>
</organism>
<dbReference type="InterPro" id="IPR050535">
    <property type="entry name" value="DNA_Repair-Maintenance_Comp"/>
</dbReference>
<dbReference type="InterPro" id="IPR004593">
    <property type="entry name" value="SbcD"/>
</dbReference>
<keyword evidence="10" id="KW-1185">Reference proteome</keyword>
<dbReference type="GO" id="GO:0004527">
    <property type="term" value="F:exonuclease activity"/>
    <property type="evidence" value="ECO:0007669"/>
    <property type="project" value="UniProtKB-KW"/>
</dbReference>
<evidence type="ECO:0000256" key="7">
    <source>
        <dbReference type="SAM" id="MobiDB-lite"/>
    </source>
</evidence>
<comment type="subunit">
    <text evidence="6">Heterodimer of SbcC and SbcD.</text>
</comment>
<dbReference type="Proteomes" id="UP000471364">
    <property type="component" value="Unassembled WGS sequence"/>
</dbReference>
<evidence type="ECO:0000256" key="1">
    <source>
        <dbReference type="ARBA" id="ARBA00010555"/>
    </source>
</evidence>
<evidence type="ECO:0000259" key="8">
    <source>
        <dbReference type="Pfam" id="PF00149"/>
    </source>
</evidence>
<name>A0ABQ6UMZ6_9ACTN</name>
<dbReference type="EMBL" id="WAAR01000006">
    <property type="protein sequence ID" value="KAB1118643.1"/>
    <property type="molecule type" value="Genomic_DNA"/>
</dbReference>
<feature type="compositionally biased region" description="Polar residues" evidence="7">
    <location>
        <begin position="1"/>
        <end position="17"/>
    </location>
</feature>
<dbReference type="NCBIfam" id="TIGR00619">
    <property type="entry name" value="sbcd"/>
    <property type="match status" value="1"/>
</dbReference>
<dbReference type="InterPro" id="IPR004843">
    <property type="entry name" value="Calcineurin-like_PHP"/>
</dbReference>
<comment type="caution">
    <text evidence="9">The sequence shown here is derived from an EMBL/GenBank/DDBJ whole genome shotgun (WGS) entry which is preliminary data.</text>
</comment>
<dbReference type="Gene3D" id="3.60.21.10">
    <property type="match status" value="1"/>
</dbReference>
<dbReference type="SUPFAM" id="SSF56300">
    <property type="entry name" value="Metallo-dependent phosphatases"/>
    <property type="match status" value="1"/>
</dbReference>
<keyword evidence="6" id="KW-0233">DNA recombination</keyword>
<reference evidence="9 10" key="1">
    <citation type="submission" date="2019-09" db="EMBL/GenBank/DDBJ databases">
        <title>High taxonomic diversity of Micromonospora strains isolated from Medicago sativa nodules in different geographical locations.</title>
        <authorList>
            <person name="Martinez-Hidalgo P."/>
            <person name="Flores-Felix J.D."/>
            <person name="Velazquez E."/>
            <person name="Brau L."/>
            <person name="Trujillo M.E."/>
            <person name="Martinez-Molina E."/>
        </authorList>
    </citation>
    <scope>NUCLEOTIDE SEQUENCE [LARGE SCALE GENOMIC DNA]</scope>
    <source>
        <strain evidence="9 10">ALFB5</strain>
    </source>
</reference>
<protein>
    <recommendedName>
        <fullName evidence="2 6">Nuclease SbcCD subunit D</fullName>
    </recommendedName>
</protein>
<evidence type="ECO:0000256" key="3">
    <source>
        <dbReference type="ARBA" id="ARBA00022722"/>
    </source>
</evidence>
<dbReference type="Pfam" id="PF00149">
    <property type="entry name" value="Metallophos"/>
    <property type="match status" value="1"/>
</dbReference>
<keyword evidence="4 6" id="KW-0378">Hydrolase</keyword>
<comment type="similarity">
    <text evidence="1 6">Belongs to the SbcD family.</text>
</comment>
<accession>A0ABQ6UMZ6</accession>
<feature type="domain" description="Calcineurin-like phosphoesterase" evidence="8">
    <location>
        <begin position="23"/>
        <end position="246"/>
    </location>
</feature>
<sequence length="442" mass="47881">MSGSQCRSSHRSQPLTTKRSHVKVLHTSDWHLGRTTYGHSRASDHEAVLAEITEIAAATRPDLILNTGDLFDMQRPPLHSLKLATSTLHNLAEIAPVVVVCGNHDSAAYLHWLHDLLSRSAPIHFVTSHDNAVGEVLRLPAGEQAIHVAALPFISANRIVNVFDEPGQRRITYAGHIAGLQQRLMRELRDGFDASRDVSVFAAHQYIAGAIPSRTENPSHTCDFYATDPQHLPVVTYAAFGHIHKPQPLPTTSVTGCYAGSPLQLDFGEVGEDKSVVVATLQPGQGAVLERIPLKRGRRLHYITGTLDEIRTTAASVTTDICLVTVNTENHIDNLAGQIRGLLPEATIADLRENAADRRLELLAPVDDATDVDTTTLFSEYLATRGVQGVSAQQVLQLFSTLLPHASEHEPPELPEEQLLAADPEIAFPLPATSTATIGGAA</sequence>
<dbReference type="InterPro" id="IPR041796">
    <property type="entry name" value="Mre11_N"/>
</dbReference>
<dbReference type="PANTHER" id="PTHR30337:SF0">
    <property type="entry name" value="NUCLEASE SBCCD SUBUNIT D"/>
    <property type="match status" value="1"/>
</dbReference>
<evidence type="ECO:0000256" key="4">
    <source>
        <dbReference type="ARBA" id="ARBA00022801"/>
    </source>
</evidence>
<evidence type="ECO:0000256" key="6">
    <source>
        <dbReference type="RuleBase" id="RU363069"/>
    </source>
</evidence>
<comment type="function">
    <text evidence="6">SbcCD cleaves DNA hairpin structures. These structures can inhibit DNA replication and are intermediates in certain DNA recombination reactions. The complex acts as a 3'-&gt;5' double strand exonuclease that can open hairpins. It also has a 5' single-strand endonuclease activity.</text>
</comment>
<keyword evidence="6" id="KW-0235">DNA replication</keyword>
<keyword evidence="3 6" id="KW-0540">Nuclease</keyword>
<dbReference type="InterPro" id="IPR029052">
    <property type="entry name" value="Metallo-depent_PP-like"/>
</dbReference>
<evidence type="ECO:0000313" key="10">
    <source>
        <dbReference type="Proteomes" id="UP000471364"/>
    </source>
</evidence>
<proteinExistence type="inferred from homology"/>
<dbReference type="CDD" id="cd00840">
    <property type="entry name" value="MPP_Mre11_N"/>
    <property type="match status" value="1"/>
</dbReference>
<feature type="region of interest" description="Disordered" evidence="7">
    <location>
        <begin position="1"/>
        <end position="20"/>
    </location>
</feature>
<dbReference type="PANTHER" id="PTHR30337">
    <property type="entry name" value="COMPONENT OF ATP-DEPENDENT DSDNA EXONUCLEASE"/>
    <property type="match status" value="1"/>
</dbReference>
<evidence type="ECO:0000256" key="2">
    <source>
        <dbReference type="ARBA" id="ARBA00013365"/>
    </source>
</evidence>
<evidence type="ECO:0000313" key="9">
    <source>
        <dbReference type="EMBL" id="KAB1118643.1"/>
    </source>
</evidence>
<keyword evidence="6" id="KW-0255">Endonuclease</keyword>
<gene>
    <name evidence="6 9" type="primary">sbcD</name>
    <name evidence="9" type="ORF">F6X54_02660</name>
</gene>
<evidence type="ECO:0000256" key="5">
    <source>
        <dbReference type="ARBA" id="ARBA00022839"/>
    </source>
</evidence>